<proteinExistence type="predicted"/>
<sequence length="71" mass="8017">MLPWRWSDAAACPSGLHFGKHFCSVTQEGVGVDCLVFPQRGFSRRLLWFPPDGQTEALKVVAGSHKRPYRM</sequence>
<reference evidence="1 2" key="1">
    <citation type="submission" date="2020-02" db="EMBL/GenBank/DDBJ databases">
        <title>A chromosome-scale genome assembly of the black bullhead catfish (Ameiurus melas).</title>
        <authorList>
            <person name="Wen M."/>
            <person name="Zham M."/>
            <person name="Cabau C."/>
            <person name="Klopp C."/>
            <person name="Donnadieu C."/>
            <person name="Roques C."/>
            <person name="Bouchez O."/>
            <person name="Lampietro C."/>
            <person name="Jouanno E."/>
            <person name="Herpin A."/>
            <person name="Louis A."/>
            <person name="Berthelot C."/>
            <person name="Parey E."/>
            <person name="Roest-Crollius H."/>
            <person name="Braasch I."/>
            <person name="Postlethwait J."/>
            <person name="Robinson-Rechavi M."/>
            <person name="Echchiki A."/>
            <person name="Begum T."/>
            <person name="Montfort J."/>
            <person name="Schartl M."/>
            <person name="Bobe J."/>
            <person name="Guiguen Y."/>
        </authorList>
    </citation>
    <scope>NUCLEOTIDE SEQUENCE [LARGE SCALE GENOMIC DNA]</scope>
    <source>
        <strain evidence="1">M_S1</strain>
        <tissue evidence="1">Blood</tissue>
    </source>
</reference>
<evidence type="ECO:0000313" key="1">
    <source>
        <dbReference type="EMBL" id="KAF4084321.1"/>
    </source>
</evidence>
<dbReference type="AlphaFoldDB" id="A0A7J6AQQ0"/>
<dbReference type="EMBL" id="JAAGNN010000010">
    <property type="protein sequence ID" value="KAF4084321.1"/>
    <property type="molecule type" value="Genomic_DNA"/>
</dbReference>
<evidence type="ECO:0000313" key="2">
    <source>
        <dbReference type="Proteomes" id="UP000593565"/>
    </source>
</evidence>
<name>A0A7J6AQQ0_AMEME</name>
<keyword evidence="2" id="KW-1185">Reference proteome</keyword>
<dbReference type="Proteomes" id="UP000593565">
    <property type="component" value="Unassembled WGS sequence"/>
</dbReference>
<protein>
    <submittedName>
        <fullName evidence="1">Uncharacterized protein</fullName>
    </submittedName>
</protein>
<comment type="caution">
    <text evidence="1">The sequence shown here is derived from an EMBL/GenBank/DDBJ whole genome shotgun (WGS) entry which is preliminary data.</text>
</comment>
<organism evidence="1 2">
    <name type="scientific">Ameiurus melas</name>
    <name type="common">Black bullhead</name>
    <name type="synonym">Silurus melas</name>
    <dbReference type="NCBI Taxonomy" id="219545"/>
    <lineage>
        <taxon>Eukaryota</taxon>
        <taxon>Metazoa</taxon>
        <taxon>Chordata</taxon>
        <taxon>Craniata</taxon>
        <taxon>Vertebrata</taxon>
        <taxon>Euteleostomi</taxon>
        <taxon>Actinopterygii</taxon>
        <taxon>Neopterygii</taxon>
        <taxon>Teleostei</taxon>
        <taxon>Ostariophysi</taxon>
        <taxon>Siluriformes</taxon>
        <taxon>Ictaluridae</taxon>
        <taxon>Ameiurus</taxon>
    </lineage>
</organism>
<gene>
    <name evidence="1" type="ORF">AMELA_G00127360</name>
</gene>
<accession>A0A7J6AQQ0</accession>